<dbReference type="EMBL" id="CACRTI010000004">
    <property type="protein sequence ID" value="VYT30832.1"/>
    <property type="molecule type" value="Genomic_DNA"/>
</dbReference>
<sequence>MEIQEISAPVWANAEKTAIDCMVKFKEMNFSVPYTALVDDSDDNGRFIFDWCITEQAGVIADYVQPEEDRELVVAQAEAEKARLMSDAERVILPLERAVKHGIATSDEVAKLELWEFYSVELSRVDPSKPVWPETP</sequence>
<evidence type="ECO:0000313" key="1">
    <source>
        <dbReference type="EMBL" id="VYT30832.1"/>
    </source>
</evidence>
<dbReference type="InterPro" id="IPR003458">
    <property type="entry name" value="Phage_T4_Gp38_tail_assem"/>
</dbReference>
<proteinExistence type="predicted"/>
<reference evidence="1" key="1">
    <citation type="submission" date="2019-11" db="EMBL/GenBank/DDBJ databases">
        <authorList>
            <person name="Feng L."/>
        </authorList>
    </citation>
    <scope>NUCLEOTIDE SEQUENCE</scope>
    <source>
        <strain evidence="1">CAmalonaticusLFYP1</strain>
    </source>
</reference>
<accession>A0A6N2VPW8</accession>
<name>A0A6N2VPW8_CITAM</name>
<dbReference type="AlphaFoldDB" id="A0A6N2VPW8"/>
<organism evidence="1">
    <name type="scientific">Citrobacter amalonaticus</name>
    <dbReference type="NCBI Taxonomy" id="35703"/>
    <lineage>
        <taxon>Bacteria</taxon>
        <taxon>Pseudomonadati</taxon>
        <taxon>Pseudomonadota</taxon>
        <taxon>Gammaproteobacteria</taxon>
        <taxon>Enterobacterales</taxon>
        <taxon>Enterobacteriaceae</taxon>
        <taxon>Citrobacter</taxon>
    </lineage>
</organism>
<dbReference type="RefSeq" id="WP_052517396.1">
    <property type="nucleotide sequence ID" value="NZ_CACRTI010000004.1"/>
</dbReference>
<gene>
    <name evidence="1" type="ORF">CALFYP1_03803</name>
</gene>
<protein>
    <submittedName>
        <fullName evidence="1">Caudovirales tail fibre assembly protein</fullName>
    </submittedName>
</protein>
<dbReference type="Pfam" id="PF02413">
    <property type="entry name" value="Caudo_TAP"/>
    <property type="match status" value="1"/>
</dbReference>